<dbReference type="OrthoDB" id="3473569at2"/>
<dbReference type="SUPFAM" id="SSF52096">
    <property type="entry name" value="ClpP/crotonase"/>
    <property type="match status" value="1"/>
</dbReference>
<reference evidence="3 4" key="1">
    <citation type="journal article" date="2013" name="Int. J. Syst. Evol. Microbiol.">
        <title>Ilumatobacter nonamiense sp. nov. and Ilumatobacter coccineum sp. nov., isolated from seashore sand.</title>
        <authorList>
            <person name="Matsumoto A."/>
            <person name="Kasai H."/>
            <person name="Matsuo Y."/>
            <person name="Shizuri Y."/>
            <person name="Ichikawa N."/>
            <person name="Fujita N."/>
            <person name="Omura S."/>
            <person name="Takahashi Y."/>
        </authorList>
    </citation>
    <scope>NUCLEOTIDE SEQUENCE [LARGE SCALE GENOMIC DNA]</scope>
    <source>
        <strain evidence="4">NBRC 103263 / KCTC 29153 / YM16-304</strain>
    </source>
</reference>
<dbReference type="InterPro" id="IPR018376">
    <property type="entry name" value="Enoyl-CoA_hyd/isom_CS"/>
</dbReference>
<sequence length="271" mass="29298">MSEIERLWADGVATVRLNRPDIRNALTAPMQAELISTFDELHHDRETRVVVIEGAGSSFCAGGHIGALSKEKEQGPGTADDERNAQFEGRQRLRRLQRVIQAIRGCEKPVLASIDGPAVGGGFDLALACDVRFASSRAKFGEVFARIGLFPGTGGTFLLPQVVGVSQALDLIWSGEVFDAERAYALGIVRSVHADRAALDRTVAEYSARLTLGPPLAISLAKAAVYRCMNQDLAAAFDFAATAETITLTSSDHREGVTAFRDKRPPMFRGR</sequence>
<name>A0A6C7EDK7_ILUCY</name>
<dbReference type="InterPro" id="IPR001753">
    <property type="entry name" value="Enoyl-CoA_hydra/iso"/>
</dbReference>
<dbReference type="InterPro" id="IPR014748">
    <property type="entry name" value="Enoyl-CoA_hydra_C"/>
</dbReference>
<protein>
    <submittedName>
        <fullName evidence="3">Putative enoyl-CoA hydratase</fullName>
        <ecNumber evidence="3">4.2.1.17</ecNumber>
    </submittedName>
</protein>
<dbReference type="RefSeq" id="WP_015441323.1">
    <property type="nucleotide sequence ID" value="NC_020520.1"/>
</dbReference>
<dbReference type="PANTHER" id="PTHR43459">
    <property type="entry name" value="ENOYL-COA HYDRATASE"/>
    <property type="match status" value="1"/>
</dbReference>
<proteinExistence type="inferred from homology"/>
<dbReference type="KEGG" id="aym:YM304_17620"/>
<keyword evidence="3" id="KW-0456">Lyase</keyword>
<dbReference type="CDD" id="cd06558">
    <property type="entry name" value="crotonase-like"/>
    <property type="match status" value="1"/>
</dbReference>
<dbReference type="Gene3D" id="3.90.226.10">
    <property type="entry name" value="2-enoyl-CoA Hydratase, Chain A, domain 1"/>
    <property type="match status" value="1"/>
</dbReference>
<evidence type="ECO:0000313" key="4">
    <source>
        <dbReference type="Proteomes" id="UP000011863"/>
    </source>
</evidence>
<accession>A0A6C7EDK7</accession>
<evidence type="ECO:0000256" key="2">
    <source>
        <dbReference type="RuleBase" id="RU003707"/>
    </source>
</evidence>
<dbReference type="Gene3D" id="1.10.12.10">
    <property type="entry name" value="Lyase 2-enoyl-coa Hydratase, Chain A, domain 2"/>
    <property type="match status" value="1"/>
</dbReference>
<dbReference type="AlphaFoldDB" id="A0A6C7EDK7"/>
<keyword evidence="4" id="KW-1185">Reference proteome</keyword>
<dbReference type="EMBL" id="AP012057">
    <property type="protein sequence ID" value="BAN02076.1"/>
    <property type="molecule type" value="Genomic_DNA"/>
</dbReference>
<organism evidence="3 4">
    <name type="scientific">Ilumatobacter coccineus (strain NBRC 103263 / KCTC 29153 / YM16-304)</name>
    <dbReference type="NCBI Taxonomy" id="1313172"/>
    <lineage>
        <taxon>Bacteria</taxon>
        <taxon>Bacillati</taxon>
        <taxon>Actinomycetota</taxon>
        <taxon>Acidimicrobiia</taxon>
        <taxon>Acidimicrobiales</taxon>
        <taxon>Ilumatobacteraceae</taxon>
        <taxon>Ilumatobacter</taxon>
    </lineage>
</organism>
<comment type="similarity">
    <text evidence="1 2">Belongs to the enoyl-CoA hydratase/isomerase family.</text>
</comment>
<evidence type="ECO:0000313" key="3">
    <source>
        <dbReference type="EMBL" id="BAN02076.1"/>
    </source>
</evidence>
<dbReference type="InterPro" id="IPR029045">
    <property type="entry name" value="ClpP/crotonase-like_dom_sf"/>
</dbReference>
<evidence type="ECO:0000256" key="1">
    <source>
        <dbReference type="ARBA" id="ARBA00005254"/>
    </source>
</evidence>
<dbReference type="PROSITE" id="PS00166">
    <property type="entry name" value="ENOYL_COA_HYDRATASE"/>
    <property type="match status" value="1"/>
</dbReference>
<dbReference type="GO" id="GO:0004300">
    <property type="term" value="F:enoyl-CoA hydratase activity"/>
    <property type="evidence" value="ECO:0007669"/>
    <property type="project" value="UniProtKB-EC"/>
</dbReference>
<gene>
    <name evidence="3" type="ORF">YM304_17620</name>
</gene>
<dbReference type="Pfam" id="PF00378">
    <property type="entry name" value="ECH_1"/>
    <property type="match status" value="1"/>
</dbReference>
<dbReference type="EC" id="4.2.1.17" evidence="3"/>
<dbReference type="Proteomes" id="UP000011863">
    <property type="component" value="Chromosome"/>
</dbReference>
<dbReference type="PANTHER" id="PTHR43459:SF1">
    <property type="entry name" value="EG:BACN32G11.4 PROTEIN"/>
    <property type="match status" value="1"/>
</dbReference>